<comment type="caution">
    <text evidence="2">The sequence shown here is derived from an EMBL/GenBank/DDBJ whole genome shotgun (WGS) entry which is preliminary data.</text>
</comment>
<sequence>MEIPSEIILTLKRLRSECGLALASWAFFEVANGYPHGEAQAKLRDAVNAAHEATGFRYLLETCAKDAVLTISRIIDESSGAGKKDRASLKRIYEFVNRPENADALPVLARKWTPGIGEDRNEELTRTCIERLRIRLSGRQKAARNIGHIKAAIDDIRNYHLAHALNADPARLPQIREIRDGIVLSVCATKDASFAIEGLNWDSKGTWQRSLVKAKVFWDRYERGFRA</sequence>
<organism evidence="2 3">
    <name type="scientific">Oricola cellulosilytica</name>
    <dbReference type="NCBI Taxonomy" id="1429082"/>
    <lineage>
        <taxon>Bacteria</taxon>
        <taxon>Pseudomonadati</taxon>
        <taxon>Pseudomonadota</taxon>
        <taxon>Alphaproteobacteria</taxon>
        <taxon>Hyphomicrobiales</taxon>
        <taxon>Ahrensiaceae</taxon>
        <taxon>Oricola</taxon>
    </lineage>
</organism>
<proteinExistence type="predicted"/>
<evidence type="ECO:0000313" key="3">
    <source>
        <dbReference type="Proteomes" id="UP000291301"/>
    </source>
</evidence>
<accession>A0A4V2MNC5</accession>
<evidence type="ECO:0000313" key="2">
    <source>
        <dbReference type="EMBL" id="TCD12280.1"/>
    </source>
</evidence>
<dbReference type="OrthoDB" id="9961056at2"/>
<dbReference type="EMBL" id="SJST01000007">
    <property type="protein sequence ID" value="TCD12280.1"/>
    <property type="molecule type" value="Genomic_DNA"/>
</dbReference>
<dbReference type="Proteomes" id="UP000291301">
    <property type="component" value="Unassembled WGS sequence"/>
</dbReference>
<gene>
    <name evidence="2" type="ORF">E0D97_14745</name>
</gene>
<feature type="domain" description="HEPN AbiU2-like" evidence="1">
    <location>
        <begin position="7"/>
        <end position="167"/>
    </location>
</feature>
<protein>
    <recommendedName>
        <fullName evidence="1">HEPN AbiU2-like domain-containing protein</fullName>
    </recommendedName>
</protein>
<keyword evidence="3" id="KW-1185">Reference proteome</keyword>
<name>A0A4V2MNC5_9HYPH</name>
<reference evidence="2 3" key="1">
    <citation type="journal article" date="2015" name="Antonie Van Leeuwenhoek">
        <title>Oricola cellulosilytica gen. nov., sp. nov., a cellulose-degrading bacterium of the family Phyllobacteriaceae isolated from surface seashore water, and emended descriptions of Mesorhizobium loti and Phyllobacterium myrsinacearum.</title>
        <authorList>
            <person name="Hameed A."/>
            <person name="Shahina M."/>
            <person name="Lai W.A."/>
            <person name="Lin S.Y."/>
            <person name="Young L.S."/>
            <person name="Liu Y.C."/>
            <person name="Hsu Y.H."/>
            <person name="Young C.C."/>
        </authorList>
    </citation>
    <scope>NUCLEOTIDE SEQUENCE [LARGE SCALE GENOMIC DNA]</scope>
    <source>
        <strain evidence="2 3">KCTC 52183</strain>
    </source>
</reference>
<dbReference type="Pfam" id="PF18734">
    <property type="entry name" value="HEPN_AbiU2"/>
    <property type="match status" value="1"/>
</dbReference>
<dbReference type="AlphaFoldDB" id="A0A4V2MNC5"/>
<dbReference type="InterPro" id="IPR040704">
    <property type="entry name" value="HEPN_AbiU2"/>
</dbReference>
<dbReference type="RefSeq" id="WP_131570322.1">
    <property type="nucleotide sequence ID" value="NZ_JAINFK010000005.1"/>
</dbReference>
<evidence type="ECO:0000259" key="1">
    <source>
        <dbReference type="Pfam" id="PF18734"/>
    </source>
</evidence>